<accession>A0A427T8R0</accession>
<feature type="DNA-binding region" description="H-T-H motif" evidence="2">
    <location>
        <begin position="25"/>
        <end position="44"/>
    </location>
</feature>
<comment type="caution">
    <text evidence="4">The sequence shown here is derived from an EMBL/GenBank/DDBJ whole genome shotgun (WGS) entry which is preliminary data.</text>
</comment>
<dbReference type="InterPro" id="IPR041583">
    <property type="entry name" value="TetR_C_31"/>
</dbReference>
<dbReference type="Gene3D" id="1.10.357.10">
    <property type="entry name" value="Tetracycline Repressor, domain 2"/>
    <property type="match status" value="1"/>
</dbReference>
<dbReference type="Pfam" id="PF00440">
    <property type="entry name" value="TetR_N"/>
    <property type="match status" value="1"/>
</dbReference>
<dbReference type="InterPro" id="IPR009057">
    <property type="entry name" value="Homeodomain-like_sf"/>
</dbReference>
<sequence length="189" mass="20629">MANRRQELLDAAIAVLGGSGIRALTHRAVDAAADLPSGSASNHFRSRDALLEAVTERIIERERALWEEIATTAAPTTPAKLAETLVEAARQVAGRHRDLTLARYAILLEAANHPPLRRKLTDGGARVLAWFLNWMRIAGSTDPEREAPLIMNHFTGLVLHQLANPDPGFAPTAEITELVPRVIRTEDPS</sequence>
<evidence type="ECO:0000256" key="1">
    <source>
        <dbReference type="ARBA" id="ARBA00023125"/>
    </source>
</evidence>
<keyword evidence="1 2" id="KW-0238">DNA-binding</keyword>
<dbReference type="InterPro" id="IPR036271">
    <property type="entry name" value="Tet_transcr_reg_TetR-rel_C_sf"/>
</dbReference>
<dbReference type="AlphaFoldDB" id="A0A427T8R0"/>
<dbReference type="EMBL" id="RSEC01000046">
    <property type="protein sequence ID" value="RSD17165.1"/>
    <property type="molecule type" value="Genomic_DNA"/>
</dbReference>
<keyword evidence="5" id="KW-1185">Reference proteome</keyword>
<dbReference type="InterPro" id="IPR001647">
    <property type="entry name" value="HTH_TetR"/>
</dbReference>
<dbReference type="RefSeq" id="WP_125310556.1">
    <property type="nucleotide sequence ID" value="NZ_RSEC01000046.1"/>
</dbReference>
<evidence type="ECO:0000256" key="2">
    <source>
        <dbReference type="PROSITE-ProRule" id="PRU00335"/>
    </source>
</evidence>
<gene>
    <name evidence="4" type="ORF">EIY87_20480</name>
</gene>
<dbReference type="PROSITE" id="PS50977">
    <property type="entry name" value="HTH_TETR_2"/>
    <property type="match status" value="1"/>
</dbReference>
<evidence type="ECO:0000259" key="3">
    <source>
        <dbReference type="PROSITE" id="PS50977"/>
    </source>
</evidence>
<protein>
    <submittedName>
        <fullName evidence="4">TetR family transcriptional regulator</fullName>
    </submittedName>
</protein>
<proteinExistence type="predicted"/>
<dbReference type="SUPFAM" id="SSF46689">
    <property type="entry name" value="Homeodomain-like"/>
    <property type="match status" value="1"/>
</dbReference>
<dbReference type="Proteomes" id="UP000267081">
    <property type="component" value="Unassembled WGS sequence"/>
</dbReference>
<dbReference type="OrthoDB" id="7506349at2"/>
<dbReference type="SUPFAM" id="SSF48498">
    <property type="entry name" value="Tetracyclin repressor-like, C-terminal domain"/>
    <property type="match status" value="1"/>
</dbReference>
<feature type="domain" description="HTH tetR-type" evidence="3">
    <location>
        <begin position="2"/>
        <end position="62"/>
    </location>
</feature>
<dbReference type="Pfam" id="PF17940">
    <property type="entry name" value="TetR_C_31"/>
    <property type="match status" value="1"/>
</dbReference>
<reference evidence="4 5" key="1">
    <citation type="submission" date="2018-12" db="EMBL/GenBank/DDBJ databases">
        <title>Amycolatopsis eburnea sp. nov. actinomycete associate with arbuscular mycorrhiza fungal spore.</title>
        <authorList>
            <person name="Lumyong S."/>
            <person name="Chaiya L."/>
        </authorList>
    </citation>
    <scope>NUCLEOTIDE SEQUENCE [LARGE SCALE GENOMIC DNA]</scope>
    <source>
        <strain evidence="4 5">GLM-1</strain>
    </source>
</reference>
<name>A0A427T8R0_9PSEU</name>
<evidence type="ECO:0000313" key="5">
    <source>
        <dbReference type="Proteomes" id="UP000267081"/>
    </source>
</evidence>
<organism evidence="4 5">
    <name type="scientific">Amycolatopsis eburnea</name>
    <dbReference type="NCBI Taxonomy" id="2267691"/>
    <lineage>
        <taxon>Bacteria</taxon>
        <taxon>Bacillati</taxon>
        <taxon>Actinomycetota</taxon>
        <taxon>Actinomycetes</taxon>
        <taxon>Pseudonocardiales</taxon>
        <taxon>Pseudonocardiaceae</taxon>
        <taxon>Amycolatopsis</taxon>
    </lineage>
</organism>
<evidence type="ECO:0000313" key="4">
    <source>
        <dbReference type="EMBL" id="RSD17165.1"/>
    </source>
</evidence>
<dbReference type="GO" id="GO:0003677">
    <property type="term" value="F:DNA binding"/>
    <property type="evidence" value="ECO:0007669"/>
    <property type="project" value="UniProtKB-UniRule"/>
</dbReference>